<dbReference type="Pfam" id="PF26622">
    <property type="entry name" value="DUF8199"/>
    <property type="match status" value="1"/>
</dbReference>
<proteinExistence type="predicted"/>
<accession>A0ABU1TK64</accession>
<sequence>MNIKKCTSLFLAILLLVSNIGIAFNVHFCEGKIASISSVYTIEETCDAPKKSASDKECCAKKAKDHKQCCKDKVVDLEDNSSDKIIKNFSFQIDVPFLVEDWKPFLFNEIVALKRAEKIVYYCDANAPPLFKLYSQYIFYA</sequence>
<dbReference type="InterPro" id="IPR058060">
    <property type="entry name" value="HYC_CC_PP"/>
</dbReference>
<protein>
    <submittedName>
        <fullName evidence="2">Uncharacterized protein</fullName>
    </submittedName>
</protein>
<evidence type="ECO:0000313" key="3">
    <source>
        <dbReference type="Proteomes" id="UP001255185"/>
    </source>
</evidence>
<feature type="chain" id="PRO_5045450046" evidence="1">
    <location>
        <begin position="24"/>
        <end position="141"/>
    </location>
</feature>
<keyword evidence="1" id="KW-0732">Signal</keyword>
<organism evidence="2 3">
    <name type="scientific">Flavobacterium arsenatis</name>
    <dbReference type="NCBI Taxonomy" id="1484332"/>
    <lineage>
        <taxon>Bacteria</taxon>
        <taxon>Pseudomonadati</taxon>
        <taxon>Bacteroidota</taxon>
        <taxon>Flavobacteriia</taxon>
        <taxon>Flavobacteriales</taxon>
        <taxon>Flavobacteriaceae</taxon>
        <taxon>Flavobacterium</taxon>
    </lineage>
</organism>
<dbReference type="InterPro" id="IPR058512">
    <property type="entry name" value="DUF8199"/>
</dbReference>
<dbReference type="EMBL" id="JAVDVI010000001">
    <property type="protein sequence ID" value="MDR6966236.1"/>
    <property type="molecule type" value="Genomic_DNA"/>
</dbReference>
<evidence type="ECO:0000256" key="1">
    <source>
        <dbReference type="SAM" id="SignalP"/>
    </source>
</evidence>
<dbReference type="RefSeq" id="WP_310023711.1">
    <property type="nucleotide sequence ID" value="NZ_JAVDVI010000001.1"/>
</dbReference>
<keyword evidence="3" id="KW-1185">Reference proteome</keyword>
<feature type="signal peptide" evidence="1">
    <location>
        <begin position="1"/>
        <end position="23"/>
    </location>
</feature>
<reference evidence="2 3" key="1">
    <citation type="submission" date="2023-07" db="EMBL/GenBank/DDBJ databases">
        <title>Sorghum-associated microbial communities from plants grown in Nebraska, USA.</title>
        <authorList>
            <person name="Schachtman D."/>
        </authorList>
    </citation>
    <scope>NUCLEOTIDE SEQUENCE [LARGE SCALE GENOMIC DNA]</scope>
    <source>
        <strain evidence="2 3">3773</strain>
    </source>
</reference>
<dbReference type="Proteomes" id="UP001255185">
    <property type="component" value="Unassembled WGS sequence"/>
</dbReference>
<comment type="caution">
    <text evidence="2">The sequence shown here is derived from an EMBL/GenBank/DDBJ whole genome shotgun (WGS) entry which is preliminary data.</text>
</comment>
<gene>
    <name evidence="2" type="ORF">J2X31_000229</name>
</gene>
<dbReference type="NCBIfam" id="NF047658">
    <property type="entry name" value="HYC_CC_PP"/>
    <property type="match status" value="1"/>
</dbReference>
<name>A0ABU1TK64_9FLAO</name>
<evidence type="ECO:0000313" key="2">
    <source>
        <dbReference type="EMBL" id="MDR6966236.1"/>
    </source>
</evidence>